<dbReference type="InterPro" id="IPR026444">
    <property type="entry name" value="Secre_tail"/>
</dbReference>
<dbReference type="CDD" id="cd15482">
    <property type="entry name" value="Sialidase_non-viral"/>
    <property type="match status" value="1"/>
</dbReference>
<evidence type="ECO:0000256" key="1">
    <source>
        <dbReference type="ARBA" id="ARBA00022729"/>
    </source>
</evidence>
<proteinExistence type="predicted"/>
<comment type="caution">
    <text evidence="3">The sequence shown here is derived from an EMBL/GenBank/DDBJ whole genome shotgun (WGS) entry which is preliminary data.</text>
</comment>
<sequence>MKKNYYYALFICVLTLFTVHAQRYKEMIEAGTYSVQQIQQAAEEHFAEVGTGRGVGFKSYKRWEFKALMDMDENGMLKPSDFYYHEYERLQQELNSNRSLAAFQGSWEQLGPDYKNGTSGWNPGVGRVTSIAVQESNQNHIIVGSPGGGVWKTTDGGVNWTVLTDNLSNIDVYALAMDPVNSNIYYWGSTNGNIFKSIDAGATWNLLADTGSGTVNKILIDPTNTTKLYCTSSGGIFKSTDTGVTWSKINPLANNGYDIEFKPGDTNTIYASGTEYFVSRDGGNTFDYPFSGFKSWTQESVTGSRFWTISNSNQNGSVTPKTGNGMAMFFYASYDHPVTRLVSEELNLQGATNPQLNFSFTNVNWGSNTFLNEMRVLYKTSLGGAWTELANYTAEVTSWTDITLNLPNASSTYYIAFEATNNYGRGLTLDDVSVTDATLGTVFQSGFEGSMGSGVKMMAVSPADDTVVFMLEENSGAFGKLYKSTDSGATFTEIDHTGRNYFGYSSNSTDTDDAGVGQAPRDMDIAIHPTDINDVHIAGVNTWRSTDGGITFSISSQWTPGNASSSNIGYCHADVDLLQFVGSNLYVGSDGGIFIAENPTVVNTNYYRDLSSGLGIREFYRIGVSQTAAEVVTGGAQDNGSSILIGGVWKDWLGADGMEGFVDKDNNDVIYGTVQFGSLYKSTNGGNSSFGLSEPEGKSGNWVTPFEQDPTAANTIYAGYDQVYKSTNGGTSWVLPAISQDFGGNINHLKIAPSNNQIMFAARGSNLYKTENGGATNWVQKTGFAGSINSIAIHPSDPNKIALATTGAGKVYVSTDGGDNWTSYLYNLPAFSASAVVWQDNGNDGLYVGMNYGVFYIDSTFPGAWQPFSNNLPNVRITELEVKTIDNKLYAASYGRGLWKSDLYSEALSVEDIVFENLTIHPNPTSSQLNFSWDKNEPITIKIFNVNGKLVYYAKDLILNNSYTIDVSNLATGIYFAKLNTINSSVTKKLSVN</sequence>
<dbReference type="InterPro" id="IPR036278">
    <property type="entry name" value="Sialidase_sf"/>
</dbReference>
<dbReference type="SUPFAM" id="SSF50939">
    <property type="entry name" value="Sialidases"/>
    <property type="match status" value="1"/>
</dbReference>
<organism evidence="3 4">
    <name type="scientific">Pseudofulvibacter geojedonensis</name>
    <dbReference type="NCBI Taxonomy" id="1123758"/>
    <lineage>
        <taxon>Bacteria</taxon>
        <taxon>Pseudomonadati</taxon>
        <taxon>Bacteroidota</taxon>
        <taxon>Flavobacteriia</taxon>
        <taxon>Flavobacteriales</taxon>
        <taxon>Flavobacteriaceae</taxon>
        <taxon>Pseudofulvibacter</taxon>
    </lineage>
</organism>
<accession>A0ABW3HZN2</accession>
<gene>
    <name evidence="3" type="ORF">ACFQ1O_03345</name>
</gene>
<dbReference type="RefSeq" id="WP_377713336.1">
    <property type="nucleotide sequence ID" value="NZ_JBHTJM010000003.1"/>
</dbReference>
<evidence type="ECO:0000313" key="4">
    <source>
        <dbReference type="Proteomes" id="UP001596997"/>
    </source>
</evidence>
<dbReference type="Gene3D" id="2.130.10.10">
    <property type="entry name" value="YVTN repeat-like/Quinoprotein amine dehydrogenase"/>
    <property type="match status" value="4"/>
</dbReference>
<reference evidence="4" key="1">
    <citation type="journal article" date="2019" name="Int. J. Syst. Evol. Microbiol.">
        <title>The Global Catalogue of Microorganisms (GCM) 10K type strain sequencing project: providing services to taxonomists for standard genome sequencing and annotation.</title>
        <authorList>
            <consortium name="The Broad Institute Genomics Platform"/>
            <consortium name="The Broad Institute Genome Sequencing Center for Infectious Disease"/>
            <person name="Wu L."/>
            <person name="Ma J."/>
        </authorList>
    </citation>
    <scope>NUCLEOTIDE SEQUENCE [LARGE SCALE GENOMIC DNA]</scope>
    <source>
        <strain evidence="4">CCUG 62114</strain>
    </source>
</reference>
<keyword evidence="1" id="KW-0732">Signal</keyword>
<keyword evidence="4" id="KW-1185">Reference proteome</keyword>
<dbReference type="Proteomes" id="UP001596997">
    <property type="component" value="Unassembled WGS sequence"/>
</dbReference>
<dbReference type="InterPro" id="IPR050310">
    <property type="entry name" value="VPS10-sortilin"/>
</dbReference>
<feature type="domain" description="Secretion system C-terminal sorting" evidence="2">
    <location>
        <begin position="920"/>
        <end position="992"/>
    </location>
</feature>
<dbReference type="Pfam" id="PF18962">
    <property type="entry name" value="Por_Secre_tail"/>
    <property type="match status" value="1"/>
</dbReference>
<evidence type="ECO:0000259" key="2">
    <source>
        <dbReference type="Pfam" id="PF18962"/>
    </source>
</evidence>
<dbReference type="PANTHER" id="PTHR12106">
    <property type="entry name" value="SORTILIN RELATED"/>
    <property type="match status" value="1"/>
</dbReference>
<protein>
    <submittedName>
        <fullName evidence="3">T9SS type A sorting domain-containing protein</fullName>
    </submittedName>
</protein>
<dbReference type="NCBIfam" id="TIGR04183">
    <property type="entry name" value="Por_Secre_tail"/>
    <property type="match status" value="1"/>
</dbReference>
<dbReference type="SUPFAM" id="SSF110296">
    <property type="entry name" value="Oligoxyloglucan reducing end-specific cellobiohydrolase"/>
    <property type="match status" value="2"/>
</dbReference>
<evidence type="ECO:0000313" key="3">
    <source>
        <dbReference type="EMBL" id="MFD0963036.1"/>
    </source>
</evidence>
<dbReference type="EMBL" id="JBHTJM010000003">
    <property type="protein sequence ID" value="MFD0963036.1"/>
    <property type="molecule type" value="Genomic_DNA"/>
</dbReference>
<dbReference type="InterPro" id="IPR015943">
    <property type="entry name" value="WD40/YVTN_repeat-like_dom_sf"/>
</dbReference>
<dbReference type="PANTHER" id="PTHR12106:SF27">
    <property type="entry name" value="SORTILIN-RELATED RECEPTOR"/>
    <property type="match status" value="1"/>
</dbReference>
<name>A0ABW3HZN2_9FLAO</name>